<dbReference type="Proteomes" id="UP000324800">
    <property type="component" value="Unassembled WGS sequence"/>
</dbReference>
<dbReference type="EMBL" id="SNRW01002730">
    <property type="protein sequence ID" value="KAA6391884.1"/>
    <property type="molecule type" value="Genomic_DNA"/>
</dbReference>
<reference evidence="1 2" key="1">
    <citation type="submission" date="2019-03" db="EMBL/GenBank/DDBJ databases">
        <title>Single cell metagenomics reveals metabolic interactions within the superorganism composed of flagellate Streblomastix strix and complex community of Bacteroidetes bacteria on its surface.</title>
        <authorList>
            <person name="Treitli S.C."/>
            <person name="Kolisko M."/>
            <person name="Husnik F."/>
            <person name="Keeling P."/>
            <person name="Hampl V."/>
        </authorList>
    </citation>
    <scope>NUCLEOTIDE SEQUENCE [LARGE SCALE GENOMIC DNA]</scope>
    <source>
        <strain evidence="1">ST1C</strain>
    </source>
</reference>
<protein>
    <submittedName>
        <fullName evidence="1">Uncharacterized protein</fullName>
    </submittedName>
</protein>
<gene>
    <name evidence="1" type="ORF">EZS28_012591</name>
</gene>
<evidence type="ECO:0000313" key="1">
    <source>
        <dbReference type="EMBL" id="KAA6391884.1"/>
    </source>
</evidence>
<name>A0A5J4WAC1_9EUKA</name>
<proteinExistence type="predicted"/>
<comment type="caution">
    <text evidence="1">The sequence shown here is derived from an EMBL/GenBank/DDBJ whole genome shotgun (WGS) entry which is preliminary data.</text>
</comment>
<dbReference type="AlphaFoldDB" id="A0A5J4WAC1"/>
<evidence type="ECO:0000313" key="2">
    <source>
        <dbReference type="Proteomes" id="UP000324800"/>
    </source>
</evidence>
<sequence>MKNPTIPEVEPQFEKEIDPFQQPSFSNPFQQQVIRCETPTLSARRRSSIFEGTLTPEPSVCRWLLNIISEDEYMVKESAHFVLSENQLIRVVSYTFDDSESQIQLSIEDEGCCDRYLHILDVVLNHDQILYGSTRYNTIVDAFTKQEDCELLALKLNISDQIDAYNKTEADALLLLKTDKTKHIDEYSKTEVDAQLDDKLNISEQIDAQSKMEDDALLLFKTDKTELIDEYSKTEVDALLDDNLNINDQIDVYTKQEEDALLLFKTDKTELIDAYSKTEPDALLNNKFNIFDQIDAYSKLQDDALLLLNADKTDWIIMSIQLQLKQQLVKNNLEQQLWTIWWDSTALRALETELKDMTNVLTNLGTATEGDNAIIDLSFSGNILIPAKNINFVTADYD</sequence>
<accession>A0A5J4WAC1</accession>
<organism evidence="1 2">
    <name type="scientific">Streblomastix strix</name>
    <dbReference type="NCBI Taxonomy" id="222440"/>
    <lineage>
        <taxon>Eukaryota</taxon>
        <taxon>Metamonada</taxon>
        <taxon>Preaxostyla</taxon>
        <taxon>Oxymonadida</taxon>
        <taxon>Streblomastigidae</taxon>
        <taxon>Streblomastix</taxon>
    </lineage>
</organism>